<evidence type="ECO:0000256" key="1">
    <source>
        <dbReference type="SAM" id="MobiDB-lite"/>
    </source>
</evidence>
<gene>
    <name evidence="2" type="ORF">SNEC2469_LOCUS6482</name>
</gene>
<name>A0A812MIY9_9DINO</name>
<dbReference type="OrthoDB" id="425839at2759"/>
<evidence type="ECO:0000313" key="3">
    <source>
        <dbReference type="Proteomes" id="UP000601435"/>
    </source>
</evidence>
<feature type="compositionally biased region" description="Acidic residues" evidence="1">
    <location>
        <begin position="156"/>
        <end position="172"/>
    </location>
</feature>
<accession>A0A812MIY9</accession>
<feature type="region of interest" description="Disordered" evidence="1">
    <location>
        <begin position="156"/>
        <end position="188"/>
    </location>
</feature>
<evidence type="ECO:0000313" key="2">
    <source>
        <dbReference type="EMBL" id="CAE7270789.1"/>
    </source>
</evidence>
<proteinExistence type="predicted"/>
<dbReference type="EMBL" id="CAJNJA010011334">
    <property type="protein sequence ID" value="CAE7270789.1"/>
    <property type="molecule type" value="Genomic_DNA"/>
</dbReference>
<dbReference type="Proteomes" id="UP000601435">
    <property type="component" value="Unassembled WGS sequence"/>
</dbReference>
<reference evidence="2" key="1">
    <citation type="submission" date="2021-02" db="EMBL/GenBank/DDBJ databases">
        <authorList>
            <person name="Dougan E. K."/>
            <person name="Rhodes N."/>
            <person name="Thang M."/>
            <person name="Chan C."/>
        </authorList>
    </citation>
    <scope>NUCLEOTIDE SEQUENCE</scope>
</reference>
<protein>
    <submittedName>
        <fullName evidence="2">Uncharacterized protein</fullName>
    </submittedName>
</protein>
<dbReference type="AlphaFoldDB" id="A0A812MIY9"/>
<comment type="caution">
    <text evidence="2">The sequence shown here is derived from an EMBL/GenBank/DDBJ whole genome shotgun (WGS) entry which is preliminary data.</text>
</comment>
<keyword evidence="3" id="KW-1185">Reference proteome</keyword>
<organism evidence="2 3">
    <name type="scientific">Symbiodinium necroappetens</name>
    <dbReference type="NCBI Taxonomy" id="1628268"/>
    <lineage>
        <taxon>Eukaryota</taxon>
        <taxon>Sar</taxon>
        <taxon>Alveolata</taxon>
        <taxon>Dinophyceae</taxon>
        <taxon>Suessiales</taxon>
        <taxon>Symbiodiniaceae</taxon>
        <taxon>Symbiodinium</taxon>
    </lineage>
</organism>
<sequence length="299" mass="33849">MFAVGSRKVLGRKKKHRSSLEKIQADRALHTLCTKPPMKMISRTERREPQAKRSIKVAEFDLHQITQTFTEKMLAGINLSGRCFSKFKSCGKFHRTAPPRESPLEVPRDDIAHVMEAATAATSSNANQAEKPDDDARTMAEPEMEIDNDDMVDENELDEEQQDPDANESQDEVAERRPQLPTGTTSTSTVGVIMMLDEKTTTSTIELLINSNIIISAKYTAKLTRRSILQLRGYLSMLRMLAILLKVLSGPDHEYLVHEFEQMMNSCLKENHYNRWDRSASFSGSLWSSRVDLAQLTFA</sequence>